<dbReference type="Gene3D" id="3.40.50.720">
    <property type="entry name" value="NAD(P)-binding Rossmann-like Domain"/>
    <property type="match status" value="1"/>
</dbReference>
<gene>
    <name evidence="3" type="ORF">FrCorBMG51_02290</name>
</gene>
<name>A0ABR5F8D3_9ACTN</name>
<dbReference type="PANTHER" id="PTHR43157">
    <property type="entry name" value="PHOSPHATIDYLINOSITOL-GLYCAN BIOSYNTHESIS CLASS F PROTEIN-RELATED"/>
    <property type="match status" value="1"/>
</dbReference>
<dbReference type="SUPFAM" id="SSF51735">
    <property type="entry name" value="NAD(P)-binding Rossmann-fold domains"/>
    <property type="match status" value="1"/>
</dbReference>
<accession>A0ABR5F8D3</accession>
<comment type="caution">
    <text evidence="3">The sequence shown here is derived from an EMBL/GenBank/DDBJ whole genome shotgun (WGS) entry which is preliminary data.</text>
</comment>
<evidence type="ECO:0000256" key="2">
    <source>
        <dbReference type="RuleBase" id="RU000363"/>
    </source>
</evidence>
<dbReference type="Pfam" id="PF00106">
    <property type="entry name" value="adh_short"/>
    <property type="match status" value="1"/>
</dbReference>
<sequence length="308" mass="33190">MDRWTADDIPDQSGRTFIVTGANSGLGYVTTRELARRGAHVILAVRDEARGAQAVEKLRAEQPEARLEVRRLDLSDLDSVSAFAKGVIADGTRVDVLVNNAGIMMPPRSLTAQGFELQFGVNHLGHFALTGLLLDTLTASGDGRVVTVSSALHRHGSIHWDNLDGGRRYIPFKFYAQSKFANILFGLELDRRLRVGRASVRSLLSHPGYAATNLQSTGPTGLLNRILKLTNRFLATDAETGALSQLYAATHPDAKSGRFIGPAVRGAAKGSPTVVQPVKGALDHATAERLWSLSEELTGVRFQLASAT</sequence>
<protein>
    <submittedName>
        <fullName evidence="3">Short-chain dehydrogenase</fullName>
    </submittedName>
</protein>
<evidence type="ECO:0000313" key="4">
    <source>
        <dbReference type="Proteomes" id="UP000035425"/>
    </source>
</evidence>
<dbReference type="PRINTS" id="PR00081">
    <property type="entry name" value="GDHRDH"/>
</dbReference>
<reference evidence="3 4" key="1">
    <citation type="submission" date="2014-12" db="EMBL/GenBank/DDBJ databases">
        <title>Frankia sp. BMG5.1 draft genome.</title>
        <authorList>
            <person name="Gtari M."/>
            <person name="Ghodhbane-Gtari F."/>
            <person name="Nouioui I."/>
            <person name="Ktari A."/>
            <person name="Hezbri K."/>
            <person name="Mimouni W."/>
            <person name="Sbissi I."/>
            <person name="Ayari A."/>
            <person name="Yamanaka T."/>
            <person name="Normand P."/>
            <person name="Tisa L.S."/>
            <person name="Boudabous A."/>
        </authorList>
    </citation>
    <scope>NUCLEOTIDE SEQUENCE [LARGE SCALE GENOMIC DNA]</scope>
    <source>
        <strain evidence="3 4">BMG5.1</strain>
    </source>
</reference>
<dbReference type="NCBIfam" id="NF004846">
    <property type="entry name" value="PRK06197.1"/>
    <property type="match status" value="1"/>
</dbReference>
<dbReference type="InterPro" id="IPR036291">
    <property type="entry name" value="NAD(P)-bd_dom_sf"/>
</dbReference>
<dbReference type="PANTHER" id="PTHR43157:SF31">
    <property type="entry name" value="PHOSPHATIDYLINOSITOL-GLYCAN BIOSYNTHESIS CLASS F PROTEIN"/>
    <property type="match status" value="1"/>
</dbReference>
<dbReference type="CDD" id="cd05327">
    <property type="entry name" value="retinol-DH_like_SDR_c_like"/>
    <property type="match status" value="1"/>
</dbReference>
<dbReference type="NCBIfam" id="NF004513">
    <property type="entry name" value="PRK05854.1"/>
    <property type="match status" value="1"/>
</dbReference>
<comment type="similarity">
    <text evidence="2">Belongs to the short-chain dehydrogenases/reductases (SDR) family.</text>
</comment>
<evidence type="ECO:0000256" key="1">
    <source>
        <dbReference type="ARBA" id="ARBA00023002"/>
    </source>
</evidence>
<dbReference type="InterPro" id="IPR002347">
    <property type="entry name" value="SDR_fam"/>
</dbReference>
<keyword evidence="1" id="KW-0560">Oxidoreductase</keyword>
<dbReference type="PRINTS" id="PR00080">
    <property type="entry name" value="SDRFAMILY"/>
</dbReference>
<evidence type="ECO:0000313" key="3">
    <source>
        <dbReference type="EMBL" id="KLL12937.1"/>
    </source>
</evidence>
<dbReference type="RefSeq" id="WP_047221441.1">
    <property type="nucleotide sequence ID" value="NZ_JWIO01000002.1"/>
</dbReference>
<dbReference type="EMBL" id="JWIO01000002">
    <property type="protein sequence ID" value="KLL12937.1"/>
    <property type="molecule type" value="Genomic_DNA"/>
</dbReference>
<dbReference type="Proteomes" id="UP000035425">
    <property type="component" value="Unassembled WGS sequence"/>
</dbReference>
<keyword evidence="4" id="KW-1185">Reference proteome</keyword>
<proteinExistence type="inferred from homology"/>
<organism evidence="3 4">
    <name type="scientific">Protofrankia coriariae</name>
    <dbReference type="NCBI Taxonomy" id="1562887"/>
    <lineage>
        <taxon>Bacteria</taxon>
        <taxon>Bacillati</taxon>
        <taxon>Actinomycetota</taxon>
        <taxon>Actinomycetes</taxon>
        <taxon>Frankiales</taxon>
        <taxon>Frankiaceae</taxon>
        <taxon>Protofrankia</taxon>
    </lineage>
</organism>